<dbReference type="Proteomes" id="UP001153714">
    <property type="component" value="Chromosome 5"/>
</dbReference>
<feature type="region of interest" description="Disordered" evidence="1">
    <location>
        <begin position="392"/>
        <end position="448"/>
    </location>
</feature>
<evidence type="ECO:0000313" key="3">
    <source>
        <dbReference type="EMBL" id="CAG9793096.1"/>
    </source>
</evidence>
<dbReference type="InterPro" id="IPR006578">
    <property type="entry name" value="MADF-dom"/>
</dbReference>
<name>A0A9N9RBB2_9NEOP</name>
<dbReference type="OrthoDB" id="8062432at2759"/>
<feature type="compositionally biased region" description="Low complexity" evidence="1">
    <location>
        <begin position="406"/>
        <end position="416"/>
    </location>
</feature>
<keyword evidence="4" id="KW-1185">Reference proteome</keyword>
<dbReference type="EMBL" id="OU893336">
    <property type="protein sequence ID" value="CAG9793096.1"/>
    <property type="molecule type" value="Genomic_DNA"/>
</dbReference>
<sequence>MVKLMGGAYISEYDNCTTEQEEFELMDENEESEEQSTEEEQALYLDSRLNVILSPEQCQKARTLLKQVYMQINILKERDSLSSNPELVDTELDTDNPMPSTSSTNYPAIEAMLQSKQKMRGNVVKSRSIDLCSHDLCHNARINLEDDILRHWQNMATTSSEVAGIANTVLGAPATQVSDSLNESENTVTLNETTEKVFPTPKTFRKRRRPQEENDTTQQEALKILQSMHETRKSKDESDAFGDCRTWVSQGRRFWNDDGGNMVPWDVDPEALIIEVESRTFLYAKALPDYSNKIVKNNAWESITKNLSEDWEALTNEEKNSRSKTCRDRWRRIRDNYRRAKKLRKTKSGQAATNMKKPKYEDLLSFLIPYISNEDETFSNFPPNYIFQDSSNEDNSLLDDIHSRDSPSSSAGTSQSTIRNRPGSSEDSSPRAYKRNPRTLDIPPQLSPTHSLLQEYLEKKYSTKKNESDKIVEFFKNLGETVSNFPEDVQIRVKREVFKIVTDAEEFVFREKSKPQYVLELSQESAPPIIVVNSNDVDAQPRNQKITPTSTNVNPNDIDTQEEIGLDLDDNALNAFLNSVQQKNNNQ</sequence>
<feature type="domain" description="MADF" evidence="2">
    <location>
        <begin position="271"/>
        <end position="372"/>
    </location>
</feature>
<proteinExistence type="predicted"/>
<reference evidence="3" key="1">
    <citation type="submission" date="2021-12" db="EMBL/GenBank/DDBJ databases">
        <authorList>
            <person name="King R."/>
        </authorList>
    </citation>
    <scope>NUCLEOTIDE SEQUENCE</scope>
</reference>
<gene>
    <name evidence="3" type="ORF">DIATSA_LOCUS10563</name>
</gene>
<evidence type="ECO:0000313" key="4">
    <source>
        <dbReference type="Proteomes" id="UP001153714"/>
    </source>
</evidence>
<dbReference type="Pfam" id="PF10545">
    <property type="entry name" value="MADF_DNA_bdg"/>
    <property type="match status" value="1"/>
</dbReference>
<dbReference type="PROSITE" id="PS51029">
    <property type="entry name" value="MADF"/>
    <property type="match status" value="1"/>
</dbReference>
<accession>A0A9N9RBB2</accession>
<dbReference type="InterPro" id="IPR039353">
    <property type="entry name" value="TF_Adf1"/>
</dbReference>
<reference evidence="3" key="2">
    <citation type="submission" date="2022-10" db="EMBL/GenBank/DDBJ databases">
        <authorList>
            <consortium name="ENA_rothamsted_submissions"/>
            <consortium name="culmorum"/>
            <person name="King R."/>
        </authorList>
    </citation>
    <scope>NUCLEOTIDE SEQUENCE</scope>
</reference>
<evidence type="ECO:0000256" key="1">
    <source>
        <dbReference type="SAM" id="MobiDB-lite"/>
    </source>
</evidence>
<dbReference type="SMART" id="SM00595">
    <property type="entry name" value="MADF"/>
    <property type="match status" value="1"/>
</dbReference>
<organism evidence="3 4">
    <name type="scientific">Diatraea saccharalis</name>
    <name type="common">sugarcane borer</name>
    <dbReference type="NCBI Taxonomy" id="40085"/>
    <lineage>
        <taxon>Eukaryota</taxon>
        <taxon>Metazoa</taxon>
        <taxon>Ecdysozoa</taxon>
        <taxon>Arthropoda</taxon>
        <taxon>Hexapoda</taxon>
        <taxon>Insecta</taxon>
        <taxon>Pterygota</taxon>
        <taxon>Neoptera</taxon>
        <taxon>Endopterygota</taxon>
        <taxon>Lepidoptera</taxon>
        <taxon>Glossata</taxon>
        <taxon>Ditrysia</taxon>
        <taxon>Pyraloidea</taxon>
        <taxon>Crambidae</taxon>
        <taxon>Crambinae</taxon>
        <taxon>Diatraea</taxon>
    </lineage>
</organism>
<evidence type="ECO:0000259" key="2">
    <source>
        <dbReference type="PROSITE" id="PS51029"/>
    </source>
</evidence>
<protein>
    <recommendedName>
        <fullName evidence="2">MADF domain-containing protein</fullName>
    </recommendedName>
</protein>
<dbReference type="PANTHER" id="PTHR12243:SF67">
    <property type="entry name" value="COREPRESSOR OF PANGOLIN, ISOFORM A-RELATED"/>
    <property type="match status" value="1"/>
</dbReference>
<dbReference type="AlphaFoldDB" id="A0A9N9RBB2"/>
<feature type="compositionally biased region" description="Polar residues" evidence="1">
    <location>
        <begin position="417"/>
        <end position="427"/>
    </location>
</feature>
<dbReference type="PANTHER" id="PTHR12243">
    <property type="entry name" value="MADF DOMAIN TRANSCRIPTION FACTOR"/>
    <property type="match status" value="1"/>
</dbReference>